<dbReference type="OrthoDB" id="4840035at2759"/>
<protein>
    <submittedName>
        <fullName evidence="2">Uncharacterized protein</fullName>
    </submittedName>
</protein>
<sequence>MSARPPENPALSDMQGEHDEPSTQTIQECLAWMGRYTQPDRVANLVERNRYLSIDGNLLLHLIQWMPSLFPKAQWIEGPAVTTEPSQNTLATAMLITAFKRVQIPVISYFCCNDQRNHAPVSYGTELLNMVFALIYQISTIIPEDLSSWLDSEDIPDLSASRLNSLQPDLQSLPAAIELLGDMLAIVPSSVFACCIDGLQFLDKEDEGEGYKACFQQFVKVLGYAQTGYPRVLKIWLSTDGHSGSLQDAVEERWMQTRKTVCENQDESLRIDMIQSLEQLDMMYMIDGLVFGDH</sequence>
<dbReference type="GeneID" id="55999173"/>
<dbReference type="AlphaFoldDB" id="A0A7H8RFM3"/>
<evidence type="ECO:0000256" key="1">
    <source>
        <dbReference type="SAM" id="MobiDB-lite"/>
    </source>
</evidence>
<keyword evidence="3" id="KW-1185">Reference proteome</keyword>
<feature type="region of interest" description="Disordered" evidence="1">
    <location>
        <begin position="1"/>
        <end position="23"/>
    </location>
</feature>
<reference evidence="3" key="1">
    <citation type="submission" date="2020-06" db="EMBL/GenBank/DDBJ databases">
        <title>A chromosome-scale genome assembly of Talaromyces rugulosus W13939.</title>
        <authorList>
            <person name="Wang B."/>
            <person name="Guo L."/>
            <person name="Ye K."/>
            <person name="Wang L."/>
        </authorList>
    </citation>
    <scope>NUCLEOTIDE SEQUENCE [LARGE SCALE GENOMIC DNA]</scope>
    <source>
        <strain evidence="3">W13939</strain>
    </source>
</reference>
<organism evidence="2 3">
    <name type="scientific">Talaromyces rugulosus</name>
    <name type="common">Penicillium rugulosum</name>
    <dbReference type="NCBI Taxonomy" id="121627"/>
    <lineage>
        <taxon>Eukaryota</taxon>
        <taxon>Fungi</taxon>
        <taxon>Dikarya</taxon>
        <taxon>Ascomycota</taxon>
        <taxon>Pezizomycotina</taxon>
        <taxon>Eurotiomycetes</taxon>
        <taxon>Eurotiomycetidae</taxon>
        <taxon>Eurotiales</taxon>
        <taxon>Trichocomaceae</taxon>
        <taxon>Talaromyces</taxon>
        <taxon>Talaromyces sect. Islandici</taxon>
    </lineage>
</organism>
<evidence type="ECO:0000313" key="2">
    <source>
        <dbReference type="EMBL" id="QKX64521.1"/>
    </source>
</evidence>
<dbReference type="KEGG" id="trg:TRUGW13939_11696"/>
<dbReference type="Proteomes" id="UP000509510">
    <property type="component" value="Chromosome VI"/>
</dbReference>
<accession>A0A7H8RFM3</accession>
<evidence type="ECO:0000313" key="3">
    <source>
        <dbReference type="Proteomes" id="UP000509510"/>
    </source>
</evidence>
<proteinExistence type="predicted"/>
<dbReference type="RefSeq" id="XP_035350694.1">
    <property type="nucleotide sequence ID" value="XM_035494801.1"/>
</dbReference>
<dbReference type="EMBL" id="CP055903">
    <property type="protein sequence ID" value="QKX64521.1"/>
    <property type="molecule type" value="Genomic_DNA"/>
</dbReference>
<name>A0A7H8RFM3_TALRU</name>
<gene>
    <name evidence="2" type="ORF">TRUGW13939_11696</name>
</gene>